<sequence>MASAAVGSTVKKATTTTTGCTLLNRFLRLRPPITATSTLTDRFLCSKSAGKSSTTAASESGREIGEKTSNSQESPLVIKGSPQEFKMENPFQSGGPKDVVAVDELKDGILVRVTLPGIAQDGCRVWVENNTVFFAGRGEIEHESETSGRTYGGSLEFDPDFSKVEEVKSEMKNGILRMIIPNVGGLGSVLQGKDQDK</sequence>
<organism evidence="5 6">
    <name type="scientific">Coffea canephora</name>
    <name type="common">Robusta coffee</name>
    <dbReference type="NCBI Taxonomy" id="49390"/>
    <lineage>
        <taxon>Eukaryota</taxon>
        <taxon>Viridiplantae</taxon>
        <taxon>Streptophyta</taxon>
        <taxon>Embryophyta</taxon>
        <taxon>Tracheophyta</taxon>
        <taxon>Spermatophyta</taxon>
        <taxon>Magnoliopsida</taxon>
        <taxon>eudicotyledons</taxon>
        <taxon>Gunneridae</taxon>
        <taxon>Pentapetalae</taxon>
        <taxon>asterids</taxon>
        <taxon>lamiids</taxon>
        <taxon>Gentianales</taxon>
        <taxon>Rubiaceae</taxon>
        <taxon>Ixoroideae</taxon>
        <taxon>Gardenieae complex</taxon>
        <taxon>Bertiereae - Coffeeae clade</taxon>
        <taxon>Coffeeae</taxon>
        <taxon>Coffea</taxon>
    </lineage>
</organism>
<dbReference type="Pfam" id="PF00011">
    <property type="entry name" value="HSP20"/>
    <property type="match status" value="1"/>
</dbReference>
<reference evidence="6" key="1">
    <citation type="journal article" date="2014" name="Science">
        <title>The coffee genome provides insight into the convergent evolution of caffeine biosynthesis.</title>
        <authorList>
            <person name="Denoeud F."/>
            <person name="Carretero-Paulet L."/>
            <person name="Dereeper A."/>
            <person name="Droc G."/>
            <person name="Guyot R."/>
            <person name="Pietrella M."/>
            <person name="Zheng C."/>
            <person name="Alberti A."/>
            <person name="Anthony F."/>
            <person name="Aprea G."/>
            <person name="Aury J.M."/>
            <person name="Bento P."/>
            <person name="Bernard M."/>
            <person name="Bocs S."/>
            <person name="Campa C."/>
            <person name="Cenci A."/>
            <person name="Combes M.C."/>
            <person name="Crouzillat D."/>
            <person name="Da Silva C."/>
            <person name="Daddiego L."/>
            <person name="De Bellis F."/>
            <person name="Dussert S."/>
            <person name="Garsmeur O."/>
            <person name="Gayraud T."/>
            <person name="Guignon V."/>
            <person name="Jahn K."/>
            <person name="Jamilloux V."/>
            <person name="Joet T."/>
            <person name="Labadie K."/>
            <person name="Lan T."/>
            <person name="Leclercq J."/>
            <person name="Lepelley M."/>
            <person name="Leroy T."/>
            <person name="Li L.T."/>
            <person name="Librado P."/>
            <person name="Lopez L."/>
            <person name="Munoz A."/>
            <person name="Noel B."/>
            <person name="Pallavicini A."/>
            <person name="Perrotta G."/>
            <person name="Poncet V."/>
            <person name="Pot D."/>
            <person name="Priyono X."/>
            <person name="Rigoreau M."/>
            <person name="Rouard M."/>
            <person name="Rozas J."/>
            <person name="Tranchant-Dubreuil C."/>
            <person name="VanBuren R."/>
            <person name="Zhang Q."/>
            <person name="Andrade A.C."/>
            <person name="Argout X."/>
            <person name="Bertrand B."/>
            <person name="de Kochko A."/>
            <person name="Graziosi G."/>
            <person name="Henry R.J."/>
            <person name="Jayarama X."/>
            <person name="Ming R."/>
            <person name="Nagai C."/>
            <person name="Rounsley S."/>
            <person name="Sankoff D."/>
            <person name="Giuliano G."/>
            <person name="Albert V.A."/>
            <person name="Wincker P."/>
            <person name="Lashermes P."/>
        </authorList>
    </citation>
    <scope>NUCLEOTIDE SEQUENCE [LARGE SCALE GENOMIC DNA]</scope>
    <source>
        <strain evidence="6">cv. DH200-94</strain>
    </source>
</reference>
<dbReference type="AlphaFoldDB" id="A0A068UNQ7"/>
<dbReference type="Proteomes" id="UP000295252">
    <property type="component" value="Chromosome X"/>
</dbReference>
<gene>
    <name evidence="5" type="ORF">GSCOC_T00030464001</name>
</gene>
<dbReference type="Gene3D" id="2.60.40.790">
    <property type="match status" value="1"/>
</dbReference>
<evidence type="ECO:0000256" key="2">
    <source>
        <dbReference type="RuleBase" id="RU003616"/>
    </source>
</evidence>
<dbReference type="InParanoid" id="A0A068UNQ7"/>
<feature type="domain" description="SHSP" evidence="4">
    <location>
        <begin position="90"/>
        <end position="197"/>
    </location>
</feature>
<dbReference type="InterPro" id="IPR008978">
    <property type="entry name" value="HSP20-like_chaperone"/>
</dbReference>
<dbReference type="InterPro" id="IPR044656">
    <property type="entry name" value="HSP14.7/HSP23.5/HSP23.6-like"/>
</dbReference>
<protein>
    <recommendedName>
        <fullName evidence="4">SHSP domain-containing protein</fullName>
    </recommendedName>
</protein>
<proteinExistence type="inferred from homology"/>
<dbReference type="PROSITE" id="PS01031">
    <property type="entry name" value="SHSP"/>
    <property type="match status" value="1"/>
</dbReference>
<dbReference type="PANTHER" id="PTHR46991">
    <property type="entry name" value="23.5 KDA HEAT SHOCK PROTEIN, MITOCHONDRIAL"/>
    <property type="match status" value="1"/>
</dbReference>
<accession>A0A068UNQ7</accession>
<dbReference type="CDD" id="cd00298">
    <property type="entry name" value="ACD_sHsps_p23-like"/>
    <property type="match status" value="1"/>
</dbReference>
<evidence type="ECO:0000259" key="4">
    <source>
        <dbReference type="PROSITE" id="PS01031"/>
    </source>
</evidence>
<dbReference type="PhylomeDB" id="A0A068UNQ7"/>
<evidence type="ECO:0000313" key="5">
    <source>
        <dbReference type="EMBL" id="CDP09952.1"/>
    </source>
</evidence>
<name>A0A068UNQ7_COFCA</name>
<dbReference type="EMBL" id="HG739125">
    <property type="protein sequence ID" value="CDP09952.1"/>
    <property type="molecule type" value="Genomic_DNA"/>
</dbReference>
<keyword evidence="6" id="KW-1185">Reference proteome</keyword>
<dbReference type="OrthoDB" id="1653398at2759"/>
<feature type="region of interest" description="Disordered" evidence="3">
    <location>
        <begin position="52"/>
        <end position="76"/>
    </location>
</feature>
<dbReference type="SUPFAM" id="SSF49764">
    <property type="entry name" value="HSP20-like chaperones"/>
    <property type="match status" value="1"/>
</dbReference>
<comment type="similarity">
    <text evidence="1 2">Belongs to the small heat shock protein (HSP20) family.</text>
</comment>
<evidence type="ECO:0000256" key="3">
    <source>
        <dbReference type="SAM" id="MobiDB-lite"/>
    </source>
</evidence>
<evidence type="ECO:0000313" key="6">
    <source>
        <dbReference type="Proteomes" id="UP000295252"/>
    </source>
</evidence>
<evidence type="ECO:0000256" key="1">
    <source>
        <dbReference type="PROSITE-ProRule" id="PRU00285"/>
    </source>
</evidence>
<dbReference type="PANTHER" id="PTHR46991:SF4">
    <property type="entry name" value="14.7 KDA HEAT SHOCK PROTEIN-LIKE"/>
    <property type="match status" value="1"/>
</dbReference>
<dbReference type="InterPro" id="IPR002068">
    <property type="entry name" value="A-crystallin/Hsp20_dom"/>
</dbReference>
<dbReference type="Gramene" id="CDP09952">
    <property type="protein sequence ID" value="CDP09952"/>
    <property type="gene ID" value="GSCOC_T00030464001"/>
</dbReference>
<dbReference type="STRING" id="49390.A0A068UNQ7"/>